<gene>
    <name evidence="6" type="primary">gtr159</name>
</gene>
<evidence type="ECO:0000256" key="3">
    <source>
        <dbReference type="ARBA" id="ARBA00022679"/>
    </source>
</evidence>
<evidence type="ECO:0000256" key="4">
    <source>
        <dbReference type="SAM" id="Phobius"/>
    </source>
</evidence>
<dbReference type="EMBL" id="KC526918">
    <property type="protein sequence ID" value="AHB32833.1"/>
    <property type="molecule type" value="Genomic_DNA"/>
</dbReference>
<keyword evidence="4" id="KW-0812">Transmembrane</keyword>
<keyword evidence="2" id="KW-0328">Glycosyltransferase</keyword>
<evidence type="ECO:0000256" key="1">
    <source>
        <dbReference type="ARBA" id="ARBA00006739"/>
    </source>
</evidence>
<sequence length="300" mass="34789">MSRLPNIWAVIVTFNPSLVNVKKLVKQLSMQSVIPCIIDNCSINAHSVELKNIHEAKSIFLEKNYGIATAQNKGIEIAIENGADYILFFDQDSSIPDGYIQALYSDYQYLQRQGEEVGAIGPRFIDDRYNFFYKTISVTKSGFREKHDVSQITEPLHSTLLISSGSLISVATLEVVGLMRDDYFIDYVDTEWCLRAEYLGYKNFVSAQAIMHHTIGDNIKRTKFFTIPVHSPFRRYYIVRNTLYMLKEPHIPNLFVLYQLVVNVIHQGLIIFLFKKNRWEYIKSFFNGFKDGIKIYFPYI</sequence>
<comment type="similarity">
    <text evidence="1">Belongs to the glycosyltransferase 2 family.</text>
</comment>
<reference evidence="6" key="1">
    <citation type="journal article" date="2013" name="PLoS ONE">
        <title>Diversity in the major polysaccharide antigen of Acinetobacter baumannii assessed by DNA sequencing, and development of a molecular serotyping scheme.</title>
        <authorList>
            <person name="Hu D."/>
            <person name="Liu B."/>
            <person name="Dijkshoorn L."/>
            <person name="Wang L."/>
            <person name="Reeves P.R."/>
        </authorList>
    </citation>
    <scope>NUCLEOTIDE SEQUENCE</scope>
    <source>
        <strain evidence="6">LUH5547</strain>
    </source>
</reference>
<dbReference type="InterPro" id="IPR001173">
    <property type="entry name" value="Glyco_trans_2-like"/>
</dbReference>
<name>V5RCC3_ACIBA</name>
<dbReference type="InterPro" id="IPR006446">
    <property type="entry name" value="RhaTrfase"/>
</dbReference>
<proteinExistence type="inferred from homology"/>
<organism evidence="6">
    <name type="scientific">Acinetobacter baumannii</name>
    <dbReference type="NCBI Taxonomy" id="470"/>
    <lineage>
        <taxon>Bacteria</taxon>
        <taxon>Pseudomonadati</taxon>
        <taxon>Pseudomonadota</taxon>
        <taxon>Gammaproteobacteria</taxon>
        <taxon>Moraxellales</taxon>
        <taxon>Moraxellaceae</taxon>
        <taxon>Acinetobacter</taxon>
        <taxon>Acinetobacter calcoaceticus/baumannii complex</taxon>
    </lineage>
</organism>
<dbReference type="InterPro" id="IPR029044">
    <property type="entry name" value="Nucleotide-diphossugar_trans"/>
</dbReference>
<dbReference type="NCBIfam" id="TIGR01556">
    <property type="entry name" value="rhamnosyltran"/>
    <property type="match status" value="1"/>
</dbReference>
<evidence type="ECO:0000313" key="6">
    <source>
        <dbReference type="EMBL" id="AHB32833.1"/>
    </source>
</evidence>
<keyword evidence="3" id="KW-0808">Transferase</keyword>
<dbReference type="PANTHER" id="PTHR43179">
    <property type="entry name" value="RHAMNOSYLTRANSFERASE WBBL"/>
    <property type="match status" value="1"/>
</dbReference>
<accession>V5RCC3</accession>
<evidence type="ECO:0000256" key="2">
    <source>
        <dbReference type="ARBA" id="ARBA00022676"/>
    </source>
</evidence>
<dbReference type="AlphaFoldDB" id="V5RCC3"/>
<dbReference type="PANTHER" id="PTHR43179:SF12">
    <property type="entry name" value="GALACTOFURANOSYLTRANSFERASE GLFT2"/>
    <property type="match status" value="1"/>
</dbReference>
<dbReference type="CDD" id="cd02526">
    <property type="entry name" value="GT2_RfbF_like"/>
    <property type="match status" value="1"/>
</dbReference>
<keyword evidence="4" id="KW-0472">Membrane</keyword>
<keyword evidence="4" id="KW-1133">Transmembrane helix</keyword>
<reference evidence="6" key="2">
    <citation type="journal article" date="2017" name="Int. J. Biol. Macromol.">
        <title>Acinetobacter baumannii K11 and K83 capsular polysaccharides have the same 6-deoxy-l-talose-containing pentasaccharide K units but different linkages between the K units.</title>
        <authorList>
            <person name="Kenyon J.J."/>
            <person name="Shashkov A.S."/>
            <person name="Senchenkova S.N."/>
            <person name="Shneider M.M."/>
            <person name="Liu B."/>
            <person name="Popova A.V."/>
            <person name="Arbatsky N.P."/>
            <person name="Miroshnikov K.A."/>
            <person name="Wang L."/>
            <person name="Knirel Y.A."/>
            <person name="Hall R.M."/>
        </authorList>
    </citation>
    <scope>NUCLEOTIDE SEQUENCE</scope>
    <source>
        <strain evidence="6">LUH5547</strain>
    </source>
</reference>
<dbReference type="GO" id="GO:0016757">
    <property type="term" value="F:glycosyltransferase activity"/>
    <property type="evidence" value="ECO:0007669"/>
    <property type="project" value="UniProtKB-KW"/>
</dbReference>
<evidence type="ECO:0000259" key="5">
    <source>
        <dbReference type="Pfam" id="PF00535"/>
    </source>
</evidence>
<dbReference type="SUPFAM" id="SSF53448">
    <property type="entry name" value="Nucleotide-diphospho-sugar transferases"/>
    <property type="match status" value="1"/>
</dbReference>
<feature type="transmembrane region" description="Helical" evidence="4">
    <location>
        <begin position="255"/>
        <end position="274"/>
    </location>
</feature>
<dbReference type="Pfam" id="PF00535">
    <property type="entry name" value="Glycos_transf_2"/>
    <property type="match status" value="1"/>
</dbReference>
<dbReference type="Gene3D" id="3.90.550.10">
    <property type="entry name" value="Spore Coat Polysaccharide Biosynthesis Protein SpsA, Chain A"/>
    <property type="match status" value="1"/>
</dbReference>
<protein>
    <submittedName>
        <fullName evidence="6">Gtr159</fullName>
    </submittedName>
</protein>
<feature type="domain" description="Glycosyltransferase 2-like" evidence="5">
    <location>
        <begin position="10"/>
        <end position="108"/>
    </location>
</feature>